<dbReference type="SUPFAM" id="SSF82199">
    <property type="entry name" value="SET domain"/>
    <property type="match status" value="1"/>
</dbReference>
<feature type="compositionally biased region" description="Basic and acidic residues" evidence="1">
    <location>
        <begin position="1058"/>
        <end position="1069"/>
    </location>
</feature>
<feature type="compositionally biased region" description="Acidic residues" evidence="1">
    <location>
        <begin position="1044"/>
        <end position="1057"/>
    </location>
</feature>
<feature type="region of interest" description="Disordered" evidence="1">
    <location>
        <begin position="672"/>
        <end position="913"/>
    </location>
</feature>
<dbReference type="InterPro" id="IPR039977">
    <property type="entry name" value="Suv4-20/Set9"/>
</dbReference>
<dbReference type="Pfam" id="PF00856">
    <property type="entry name" value="SET"/>
    <property type="match status" value="1"/>
</dbReference>
<feature type="compositionally biased region" description="Polar residues" evidence="1">
    <location>
        <begin position="1257"/>
        <end position="1274"/>
    </location>
</feature>
<reference evidence="3" key="1">
    <citation type="submission" date="2019-10" db="EMBL/GenBank/DDBJ databases">
        <authorList>
            <person name="Nor Muhammad N."/>
        </authorList>
    </citation>
    <scope>NUCLEOTIDE SEQUENCE</scope>
</reference>
<proteinExistence type="predicted"/>
<feature type="region of interest" description="Disordered" evidence="1">
    <location>
        <begin position="333"/>
        <end position="612"/>
    </location>
</feature>
<feature type="compositionally biased region" description="Acidic residues" evidence="1">
    <location>
        <begin position="979"/>
        <end position="989"/>
    </location>
</feature>
<feature type="domain" description="SET" evidence="2">
    <location>
        <begin position="184"/>
        <end position="309"/>
    </location>
</feature>
<dbReference type="InterPro" id="IPR017956">
    <property type="entry name" value="AT_hook_DNA-bd_motif"/>
</dbReference>
<feature type="compositionally biased region" description="Low complexity" evidence="1">
    <location>
        <begin position="709"/>
        <end position="719"/>
    </location>
</feature>
<accession>A0A5K1JZ87</accession>
<feature type="compositionally biased region" description="Basic and acidic residues" evidence="1">
    <location>
        <begin position="565"/>
        <end position="581"/>
    </location>
</feature>
<dbReference type="CDD" id="cd10524">
    <property type="entry name" value="SET_Suv4-20-like"/>
    <property type="match status" value="1"/>
</dbReference>
<dbReference type="SMART" id="SM00384">
    <property type="entry name" value="AT_hook"/>
    <property type="match status" value="2"/>
</dbReference>
<evidence type="ECO:0000259" key="2">
    <source>
        <dbReference type="PROSITE" id="PS50280"/>
    </source>
</evidence>
<feature type="compositionally biased region" description="Polar residues" evidence="1">
    <location>
        <begin position="448"/>
        <end position="464"/>
    </location>
</feature>
<feature type="region of interest" description="Disordered" evidence="1">
    <location>
        <begin position="1222"/>
        <end position="1241"/>
    </location>
</feature>
<dbReference type="GO" id="GO:0005634">
    <property type="term" value="C:nucleus"/>
    <property type="evidence" value="ECO:0007669"/>
    <property type="project" value="TreeGrafter"/>
</dbReference>
<feature type="compositionally biased region" description="Low complexity" evidence="1">
    <location>
        <begin position="413"/>
        <end position="427"/>
    </location>
</feature>
<protein>
    <submittedName>
        <fullName evidence="3">Integral membrane protein</fullName>
    </submittedName>
</protein>
<feature type="compositionally biased region" description="Polar residues" evidence="1">
    <location>
        <begin position="368"/>
        <end position="377"/>
    </location>
</feature>
<dbReference type="SMART" id="SM00317">
    <property type="entry name" value="SET"/>
    <property type="match status" value="1"/>
</dbReference>
<dbReference type="PROSITE" id="PS50280">
    <property type="entry name" value="SET"/>
    <property type="match status" value="1"/>
</dbReference>
<evidence type="ECO:0000256" key="1">
    <source>
        <dbReference type="SAM" id="MobiDB-lite"/>
    </source>
</evidence>
<feature type="compositionally biased region" description="Basic and acidic residues" evidence="1">
    <location>
        <begin position="598"/>
        <end position="610"/>
    </location>
</feature>
<feature type="compositionally biased region" description="Low complexity" evidence="1">
    <location>
        <begin position="767"/>
        <end position="806"/>
    </location>
</feature>
<feature type="compositionally biased region" description="Low complexity" evidence="1">
    <location>
        <begin position="523"/>
        <end position="542"/>
    </location>
</feature>
<feature type="compositionally biased region" description="Low complexity" evidence="1">
    <location>
        <begin position="1231"/>
        <end position="1240"/>
    </location>
</feature>
<feature type="compositionally biased region" description="Polar residues" evidence="1">
    <location>
        <begin position="509"/>
        <end position="519"/>
    </location>
</feature>
<feature type="region of interest" description="Disordered" evidence="1">
    <location>
        <begin position="1110"/>
        <end position="1184"/>
    </location>
</feature>
<feature type="region of interest" description="Disordered" evidence="1">
    <location>
        <begin position="1039"/>
        <end position="1091"/>
    </location>
</feature>
<dbReference type="PANTHER" id="PTHR12977:SF4">
    <property type="entry name" value="HISTONE-LYSINE N-METHYLTRANSFERASE KMT5B"/>
    <property type="match status" value="1"/>
</dbReference>
<feature type="region of interest" description="Disordered" evidence="1">
    <location>
        <begin position="1252"/>
        <end position="1289"/>
    </location>
</feature>
<feature type="compositionally biased region" description="Basic residues" evidence="1">
    <location>
        <begin position="883"/>
        <end position="895"/>
    </location>
</feature>
<gene>
    <name evidence="3" type="primary">G4MRP7</name>
</gene>
<feature type="region of interest" description="Disordered" evidence="1">
    <location>
        <begin position="926"/>
        <end position="1009"/>
    </location>
</feature>
<feature type="compositionally biased region" description="Acidic residues" evidence="1">
    <location>
        <begin position="392"/>
        <end position="409"/>
    </location>
</feature>
<organism evidence="3">
    <name type="scientific">Ganoderma boninense</name>
    <dbReference type="NCBI Taxonomy" id="34458"/>
    <lineage>
        <taxon>Eukaryota</taxon>
        <taxon>Fungi</taxon>
        <taxon>Dikarya</taxon>
        <taxon>Basidiomycota</taxon>
        <taxon>Agaricomycotina</taxon>
        <taxon>Agaricomycetes</taxon>
        <taxon>Polyporales</taxon>
        <taxon>Polyporaceae</taxon>
        <taxon>Ganoderma</taxon>
    </lineage>
</organism>
<sequence length="1330" mass="144715">MPSAISGSSSAVLKGAWRPTKIMNMQDLSRDDDFLSHLLVEKLGTGGFPLVVHKMDPSRRLPKTDPEDLMKIVRRTSLLQIPLLVFDIIQLVAFKGLSQTAIRQAVDDLLSYALIFLLQSLGLIIFPSPRLSLTAVRYYLRSSNQKQVNAFATYVVVAFRILALPNMHLPSHASRYFELYLPSGSIEIAHTSRYSHRTGKSELCILATRPLAPGTVISELKGSMADLTEEEDKELKGTDIGHAEGVGIRRDFSVIHSKQLKKNHLFLGPARFVNHDCDHNVELFREGRYITFRVIKHIGVGEEVTAHYGDGYFGRNNRHCLCQTCEINQRGGYAPHDDDEISDSGSAPDESSSDNDEESNFPADLNDLPTQSSSVNFNERRTRRGVYAVLSNEEEASDADVEPELEPDATSELPSALRPSPSAPDLARPSKRTGIFTPETDTLPGESSAASTPRKTTPSSMISTRSRKARAVSEADSVCVSITADKGKDKARATNSRSASAVRQLETPPLTSDNGSTADGPTLRSSSRLRARGDAASAASRLTTPMQDRRGKAPASARASTADVGDLKGKGKDDPEFEGRSLRRRPIAPSLADAPDALAKKPQDGPRGVDGKLLPTCMTCKNVLPVISVDDKVVWNGLPEKTGKRGRPRKQIEQECPRCMRHLAIYATRWPERMPTDGTPAFIPTPRIKRQRTEEVEEQGPSPKRQKVATSTAISAAASMGRPRGRPPKNKVGMSTKARELLGVSGRRSSRTRVPTLKLRESEPPSKGKASPIASSSKAPLSTASTSSSSSSSADSDSSDSSLSAPHSEANDRHRLRSSGSTLPPEPCTPVSTKTEVAPKLPTPKSLAVASQPREANGRFGKKATTNGRYMRKNFHPTAGSRRAQRGRRPNKGRPKAIIAGQSGDGEDSAGDEVSKVEIVAKGAIRAQFQSPKHSLQRSDDEMEEDDRPKRRKITGEDVESQVQIKVEGEEADLSVTSCEEEVEEEEDPEPFRRPLLTASKSGVGLLSRPNPLTFARRKWTSSVPPEDPEEIPVLDTYYRQSTDDETDLPVTPEDDIERASVVEDKAGDIESEQSGLGTEDLEESDGYREPAFVRPKLMVKAAYAGSRSLTFKPNPLNMSRRRWGPASSPGADPDDREESSEGKSLSKPEMVSFTDLFEADADEASIEAGDSEPVHGSVDPDVSSEEVSLLARDFVYSLGTNSDADVLMLPTQEGFRGPSILSIYKPGRRSSSASSALLDLTDDSEQIVERLVSVSDLPSNTESRPSSATSLPQYTPPSPRKSPSKSWQQTVLLPMNAPFLHHSTTVTVTAAPTELIRAGWESGSSDDTD</sequence>
<dbReference type="PANTHER" id="PTHR12977">
    <property type="entry name" value="SUPPRESSOR OF VARIEGATION 4-20-RELATED"/>
    <property type="match status" value="1"/>
</dbReference>
<dbReference type="InterPro" id="IPR046341">
    <property type="entry name" value="SET_dom_sf"/>
</dbReference>
<dbReference type="InterPro" id="IPR001214">
    <property type="entry name" value="SET_dom"/>
</dbReference>
<dbReference type="GO" id="GO:0003677">
    <property type="term" value="F:DNA binding"/>
    <property type="evidence" value="ECO:0007669"/>
    <property type="project" value="InterPro"/>
</dbReference>
<dbReference type="EMBL" id="LR726871">
    <property type="protein sequence ID" value="VWO98317.1"/>
    <property type="molecule type" value="Genomic_DNA"/>
</dbReference>
<evidence type="ECO:0000313" key="3">
    <source>
        <dbReference type="EMBL" id="VWO98317.1"/>
    </source>
</evidence>
<dbReference type="Gene3D" id="2.170.270.10">
    <property type="entry name" value="SET domain"/>
    <property type="match status" value="1"/>
</dbReference>
<name>A0A5K1JZ87_9APHY</name>
<dbReference type="GO" id="GO:0042799">
    <property type="term" value="F:histone H4K20 methyltransferase activity"/>
    <property type="evidence" value="ECO:0007669"/>
    <property type="project" value="TreeGrafter"/>
</dbReference>